<comment type="caution">
    <text evidence="4">The sequence shown here is derived from an EMBL/GenBank/DDBJ whole genome shotgun (WGS) entry which is preliminary data.</text>
</comment>
<keyword evidence="1" id="KW-0560">Oxidoreductase</keyword>
<dbReference type="SUPFAM" id="SSF50129">
    <property type="entry name" value="GroES-like"/>
    <property type="match status" value="1"/>
</dbReference>
<feature type="region of interest" description="Disordered" evidence="2">
    <location>
        <begin position="91"/>
        <end position="129"/>
    </location>
</feature>
<dbReference type="PANTHER" id="PTHR43189:SF1">
    <property type="entry name" value="ZINC-TYPE ALCOHOL DEHYDROGENASE-LIKE PROTEIN C1198.01"/>
    <property type="match status" value="1"/>
</dbReference>
<organism evidence="4 5">
    <name type="scientific">Thalassiosira oceanica</name>
    <name type="common">Marine diatom</name>
    <dbReference type="NCBI Taxonomy" id="159749"/>
    <lineage>
        <taxon>Eukaryota</taxon>
        <taxon>Sar</taxon>
        <taxon>Stramenopiles</taxon>
        <taxon>Ochrophyta</taxon>
        <taxon>Bacillariophyta</taxon>
        <taxon>Coscinodiscophyceae</taxon>
        <taxon>Thalassiosirophycidae</taxon>
        <taxon>Thalassiosirales</taxon>
        <taxon>Thalassiosiraceae</taxon>
        <taxon>Thalassiosira</taxon>
    </lineage>
</organism>
<name>K0RA78_THAOC</name>
<dbReference type="InterPro" id="IPR036291">
    <property type="entry name" value="NAD(P)-bd_dom_sf"/>
</dbReference>
<dbReference type="InterPro" id="IPR013154">
    <property type="entry name" value="ADH-like_N"/>
</dbReference>
<dbReference type="EMBL" id="AGNL01044216">
    <property type="protein sequence ID" value="EJK50075.1"/>
    <property type="molecule type" value="Genomic_DNA"/>
</dbReference>
<dbReference type="OrthoDB" id="203908at2759"/>
<feature type="compositionally biased region" description="Polar residues" evidence="2">
    <location>
        <begin position="98"/>
        <end position="113"/>
    </location>
</feature>
<feature type="compositionally biased region" description="Polar residues" evidence="2">
    <location>
        <begin position="232"/>
        <end position="244"/>
    </location>
</feature>
<dbReference type="eggNOG" id="KOG1197">
    <property type="taxonomic scope" value="Eukaryota"/>
</dbReference>
<evidence type="ECO:0000259" key="3">
    <source>
        <dbReference type="SMART" id="SM00829"/>
    </source>
</evidence>
<protein>
    <recommendedName>
        <fullName evidence="3">Enoyl reductase (ER) domain-containing protein</fullName>
    </recommendedName>
</protein>
<dbReference type="AlphaFoldDB" id="K0RA78"/>
<evidence type="ECO:0000313" key="5">
    <source>
        <dbReference type="Proteomes" id="UP000266841"/>
    </source>
</evidence>
<feature type="domain" description="Enoyl reductase (ER)" evidence="3">
    <location>
        <begin position="374"/>
        <end position="706"/>
    </location>
</feature>
<dbReference type="InterPro" id="IPR011032">
    <property type="entry name" value="GroES-like_sf"/>
</dbReference>
<keyword evidence="5" id="KW-1185">Reference proteome</keyword>
<evidence type="ECO:0000256" key="2">
    <source>
        <dbReference type="SAM" id="MobiDB-lite"/>
    </source>
</evidence>
<evidence type="ECO:0000256" key="1">
    <source>
        <dbReference type="ARBA" id="ARBA00023002"/>
    </source>
</evidence>
<dbReference type="Pfam" id="PF08240">
    <property type="entry name" value="ADH_N"/>
    <property type="match status" value="1"/>
</dbReference>
<dbReference type="Proteomes" id="UP000266841">
    <property type="component" value="Unassembled WGS sequence"/>
</dbReference>
<proteinExistence type="predicted"/>
<feature type="region of interest" description="Disordered" evidence="2">
    <location>
        <begin position="216"/>
        <end position="269"/>
    </location>
</feature>
<gene>
    <name evidence="4" type="ORF">THAOC_30992</name>
</gene>
<dbReference type="OMA" id="MANVEEH"/>
<dbReference type="SUPFAM" id="SSF51735">
    <property type="entry name" value="NAD(P)-binding Rossmann-fold domains"/>
    <property type="match status" value="1"/>
</dbReference>
<dbReference type="SMART" id="SM00829">
    <property type="entry name" value="PKS_ER"/>
    <property type="match status" value="1"/>
</dbReference>
<dbReference type="Gene3D" id="3.90.180.10">
    <property type="entry name" value="Medium-chain alcohol dehydrogenases, catalytic domain"/>
    <property type="match status" value="1"/>
</dbReference>
<dbReference type="PANTHER" id="PTHR43189">
    <property type="entry name" value="ZINC-TYPE ALCOHOL DEHYDROGENASE-LIKE PROTEIN C1198.01-RELATED"/>
    <property type="match status" value="1"/>
</dbReference>
<reference evidence="4 5" key="1">
    <citation type="journal article" date="2012" name="Genome Biol.">
        <title>Genome and low-iron response of an oceanic diatom adapted to chronic iron limitation.</title>
        <authorList>
            <person name="Lommer M."/>
            <person name="Specht M."/>
            <person name="Roy A.S."/>
            <person name="Kraemer L."/>
            <person name="Andreson R."/>
            <person name="Gutowska M.A."/>
            <person name="Wolf J."/>
            <person name="Bergner S.V."/>
            <person name="Schilhabel M.B."/>
            <person name="Klostermeier U.C."/>
            <person name="Beiko R.G."/>
            <person name="Rosenstiel P."/>
            <person name="Hippler M."/>
            <person name="Laroche J."/>
        </authorList>
    </citation>
    <scope>NUCLEOTIDE SEQUENCE [LARGE SCALE GENOMIC DNA]</scope>
    <source>
        <strain evidence="4 5">CCMP1005</strain>
    </source>
</reference>
<dbReference type="InterPro" id="IPR020843">
    <property type="entry name" value="ER"/>
</dbReference>
<dbReference type="GO" id="GO:0016491">
    <property type="term" value="F:oxidoreductase activity"/>
    <property type="evidence" value="ECO:0007669"/>
    <property type="project" value="UniProtKB-KW"/>
</dbReference>
<sequence length="730" mass="79640">MEIFAESPDALSGNKAGVGASKHVPIVNEGRMDETATETATVEDARDDAHDGGIEAEFVGVASPEVSVAEKDAAAQTSLMTKIAADIEKYERRDGGSSADSATVGTRNTADSSVNRHDDWSDNGSGESRFSSCASYDSVVSYDDGNPFVSAVDWYNSMLLEIGNVEERTEGTYDSLGTGTVMSAGTKDSKASWMSFFGTQPSTKTEDEEARDVYYPPVVEVNGKQSRENKPSKSSANRSTQADDTQADGTKADDTHADDTKADDTKADDTQASWISSILARRNPKDAETANMMAEEHEEQRRLAEERDRREAEINSYLERNPIPTGFVLGCVVPADDTQSKMSKEAKLAAEEMEKLIVMKDSKGQLMANVEEHGMSDKIELQRLSTIPRCVKPDDIVIMVKCSSISLRDCMLRRGACLEQLPLPYVPGSEMVGIVCALGEEAKEAGTIKTGDRVAAFSARGGGNAKYATVSYRDAMLIPENVASMNALCLLSAYVPAFQALAAGRKESRPFFGADILVIGVNPGNPVGFAIAELALLEGANVYVTADESHHRFLRTRGVKCLPVDPSTWIRDLYGKMDVVVDSVCLDGRYTSSLMVLKETGKLVCSGMSAPYTMEALENGSWSAFLRDRYAEAIKFSTQHFSSRAVWLDTIKNQQVRKTEYNRHFQYLCHQSTAGAIKPAVATRGSLRKVAATQRLIEEGRSKFGINLCTPWNSKQDDIFDELNSKMSMR</sequence>
<accession>K0RA78</accession>
<evidence type="ECO:0000313" key="4">
    <source>
        <dbReference type="EMBL" id="EJK50075.1"/>
    </source>
</evidence>
<dbReference type="Gene3D" id="3.40.50.720">
    <property type="entry name" value="NAD(P)-binding Rossmann-like Domain"/>
    <property type="match status" value="1"/>
</dbReference>
<feature type="compositionally biased region" description="Basic and acidic residues" evidence="2">
    <location>
        <begin position="250"/>
        <end position="269"/>
    </location>
</feature>